<evidence type="ECO:0000256" key="4">
    <source>
        <dbReference type="ARBA" id="ARBA00022840"/>
    </source>
</evidence>
<dbReference type="PANTHER" id="PTHR30201:SF2">
    <property type="entry name" value="2-(5''-TRIPHOSPHORIBOSYL)-3'-DEPHOSPHOCOENZYME-A SYNTHASE"/>
    <property type="match status" value="1"/>
</dbReference>
<evidence type="ECO:0000313" key="6">
    <source>
        <dbReference type="EMBL" id="GEN58315.1"/>
    </source>
</evidence>
<dbReference type="Pfam" id="PF01874">
    <property type="entry name" value="CitG"/>
    <property type="match status" value="1"/>
</dbReference>
<dbReference type="GO" id="GO:0051191">
    <property type="term" value="P:prosthetic group biosynthetic process"/>
    <property type="evidence" value="ECO:0007669"/>
    <property type="project" value="TreeGrafter"/>
</dbReference>
<dbReference type="STRING" id="1120919.GCA_000429165_00206"/>
<accession>A0A511X5X5</accession>
<dbReference type="PANTHER" id="PTHR30201">
    <property type="entry name" value="TRIPHOSPHORIBOSYL-DEPHOSPHO-COA SYNTHASE"/>
    <property type="match status" value="1"/>
</dbReference>
<gene>
    <name evidence="6" type="primary">citG</name>
    <name evidence="5" type="synonym">mdcB</name>
    <name evidence="6" type="ORF">ANI02nite_01990</name>
</gene>
<proteinExistence type="inferred from homology"/>
<dbReference type="Gene3D" id="1.10.4200.10">
    <property type="entry name" value="Triphosphoribosyl-dephospho-CoA protein"/>
    <property type="match status" value="2"/>
</dbReference>
<keyword evidence="4 5" id="KW-0067">ATP-binding</keyword>
<dbReference type="EC" id="2.4.2.52" evidence="5"/>
<dbReference type="EMBL" id="BJYF01000001">
    <property type="protein sequence ID" value="GEN58315.1"/>
    <property type="molecule type" value="Genomic_DNA"/>
</dbReference>
<comment type="catalytic activity">
    <reaction evidence="1 5">
        <text>3'-dephospho-CoA + ATP = 2'-(5''-triphospho-alpha-D-ribosyl)-3'-dephospho-CoA + adenine</text>
        <dbReference type="Rhea" id="RHEA:15117"/>
        <dbReference type="ChEBI" id="CHEBI:16708"/>
        <dbReference type="ChEBI" id="CHEBI:30616"/>
        <dbReference type="ChEBI" id="CHEBI:57328"/>
        <dbReference type="ChEBI" id="CHEBI:61378"/>
        <dbReference type="EC" id="2.4.2.52"/>
    </reaction>
</comment>
<dbReference type="InterPro" id="IPR017555">
    <property type="entry name" value="TriPribosyl-deP-CoA_syn"/>
</dbReference>
<dbReference type="AlphaFoldDB" id="A0A511X5X5"/>
<keyword evidence="2 5" id="KW-0808">Transferase</keyword>
<comment type="function">
    <text evidence="5">Involved in the formation of 2-(5''-phosphoribosyl)-3'-dephosphocoenzyme-A, the prosthetic group of the acyl-carrier protein of the malonate decarboxylase.</text>
</comment>
<evidence type="ECO:0000256" key="3">
    <source>
        <dbReference type="ARBA" id="ARBA00022741"/>
    </source>
</evidence>
<comment type="similarity">
    <text evidence="5">Belongs to the CitG/MdcB family.</text>
</comment>
<evidence type="ECO:0000313" key="7">
    <source>
        <dbReference type="Proteomes" id="UP000321635"/>
    </source>
</evidence>
<protein>
    <recommendedName>
        <fullName evidence="5">Probable 2-(5''-triphosphoribosyl)-3'-dephosphocoenzyme-A synthase</fullName>
        <shortName evidence="5">2-(5''-triphosphoribosyl)-3'-dephospho-CoA synthase</shortName>
        <ecNumber evidence="5">2.4.2.52</ecNumber>
    </recommendedName>
</protein>
<dbReference type="HAMAP" id="MF_01883">
    <property type="entry name" value="MdcB"/>
    <property type="match status" value="1"/>
</dbReference>
<dbReference type="NCBIfam" id="TIGR03132">
    <property type="entry name" value="malonate_mdcB"/>
    <property type="match status" value="1"/>
</dbReference>
<name>A0A511X5X5_9PROT</name>
<comment type="caution">
    <text evidence="6">The sequence shown here is derived from an EMBL/GenBank/DDBJ whole genome shotgun (WGS) entry which is preliminary data.</text>
</comment>
<dbReference type="GO" id="GO:0046917">
    <property type="term" value="F:triphosphoribosyl-dephospho-CoA synthase activity"/>
    <property type="evidence" value="ECO:0007669"/>
    <property type="project" value="UniProtKB-UniRule"/>
</dbReference>
<dbReference type="OrthoDB" id="114886at2"/>
<evidence type="ECO:0000256" key="5">
    <source>
        <dbReference type="HAMAP-Rule" id="MF_01883"/>
    </source>
</evidence>
<dbReference type="GO" id="GO:0005524">
    <property type="term" value="F:ATP binding"/>
    <property type="evidence" value="ECO:0007669"/>
    <property type="project" value="UniProtKB-KW"/>
</dbReference>
<keyword evidence="7" id="KW-1185">Reference proteome</keyword>
<evidence type="ECO:0000256" key="1">
    <source>
        <dbReference type="ARBA" id="ARBA00001210"/>
    </source>
</evidence>
<reference evidence="6 7" key="1">
    <citation type="submission" date="2019-07" db="EMBL/GenBank/DDBJ databases">
        <title>Whole genome shotgun sequence of Acetobacter nitrogenifigens NBRC 105050.</title>
        <authorList>
            <person name="Hosoyama A."/>
            <person name="Uohara A."/>
            <person name="Ohji S."/>
            <person name="Ichikawa N."/>
        </authorList>
    </citation>
    <scope>NUCLEOTIDE SEQUENCE [LARGE SCALE GENOMIC DNA]</scope>
    <source>
        <strain evidence="6 7">NBRC 105050</strain>
    </source>
</reference>
<organism evidence="6 7">
    <name type="scientific">Acetobacter nitrogenifigens DSM 23921 = NBRC 105050</name>
    <dbReference type="NCBI Taxonomy" id="1120919"/>
    <lineage>
        <taxon>Bacteria</taxon>
        <taxon>Pseudomonadati</taxon>
        <taxon>Pseudomonadota</taxon>
        <taxon>Alphaproteobacteria</taxon>
        <taxon>Acetobacterales</taxon>
        <taxon>Acetobacteraceae</taxon>
        <taxon>Acetobacter</taxon>
    </lineage>
</organism>
<sequence length="287" mass="30447">MNFLSAPPLAQPELSEAKIVAQSAHDCLIDEVMTWPKPGLVSHVDSGSHQDMSVSTFIKSASAIEPFFESLYGAGHRNAALSELRRIGLAAERAMLEATNGVNTHRGAIWGLGLLCAAAGWRARYDATMSCGEVVRTVWGDAIRATPVVTTSNGGRVCTQYGVGGARLEAANGFPVVHKIGLATLRSSRRANPTHTEAARVQCCMALIAAVDDTNLLHRGGVEGLRHAQESARAFLSDGGVNVPGWKIRAAAMHADFVARNLSPGGAADGLAMSLFVEKIYALNERF</sequence>
<evidence type="ECO:0000256" key="2">
    <source>
        <dbReference type="ARBA" id="ARBA00022679"/>
    </source>
</evidence>
<dbReference type="InterPro" id="IPR002736">
    <property type="entry name" value="CitG"/>
</dbReference>
<keyword evidence="3 5" id="KW-0547">Nucleotide-binding</keyword>
<dbReference type="Proteomes" id="UP000321635">
    <property type="component" value="Unassembled WGS sequence"/>
</dbReference>
<dbReference type="RefSeq" id="WP_026396490.1">
    <property type="nucleotide sequence ID" value="NZ_AUBI01000001.1"/>
</dbReference>